<name>A0A4V6NPD1_9FIRM</name>
<evidence type="ECO:0000259" key="3">
    <source>
        <dbReference type="Pfam" id="PF00892"/>
    </source>
</evidence>
<accession>A0A4V6NPD1</accession>
<evidence type="ECO:0000256" key="1">
    <source>
        <dbReference type="ARBA" id="ARBA00007362"/>
    </source>
</evidence>
<keyword evidence="2" id="KW-0472">Membrane</keyword>
<feature type="transmembrane region" description="Helical" evidence="2">
    <location>
        <begin position="122"/>
        <end position="140"/>
    </location>
</feature>
<dbReference type="InterPro" id="IPR000620">
    <property type="entry name" value="EamA_dom"/>
</dbReference>
<gene>
    <name evidence="4" type="ORF">EV214_112101</name>
</gene>
<evidence type="ECO:0000313" key="4">
    <source>
        <dbReference type="EMBL" id="TCO74620.1"/>
    </source>
</evidence>
<feature type="transmembrane region" description="Helical" evidence="2">
    <location>
        <begin position="202"/>
        <end position="223"/>
    </location>
</feature>
<dbReference type="GO" id="GO:0016020">
    <property type="term" value="C:membrane"/>
    <property type="evidence" value="ECO:0007669"/>
    <property type="project" value="InterPro"/>
</dbReference>
<comment type="caution">
    <text evidence="4">The sequence shown here is derived from an EMBL/GenBank/DDBJ whole genome shotgun (WGS) entry which is preliminary data.</text>
</comment>
<feature type="transmembrane region" description="Helical" evidence="2">
    <location>
        <begin position="177"/>
        <end position="196"/>
    </location>
</feature>
<reference evidence="4 5" key="1">
    <citation type="submission" date="2019-03" db="EMBL/GenBank/DDBJ databases">
        <title>Genomic Encyclopedia of Type Strains, Phase IV (KMG-IV): sequencing the most valuable type-strain genomes for metagenomic binning, comparative biology and taxonomic classification.</title>
        <authorList>
            <person name="Goeker M."/>
        </authorList>
    </citation>
    <scope>NUCLEOTIDE SEQUENCE [LARGE SCALE GENOMIC DNA]</scope>
    <source>
        <strain evidence="4 5">DSM 102940</strain>
    </source>
</reference>
<protein>
    <submittedName>
        <fullName evidence="4">Drug/metabolite transporter (DMT)-like permease</fullName>
    </submittedName>
</protein>
<feature type="transmembrane region" description="Helical" evidence="2">
    <location>
        <begin position="258"/>
        <end position="279"/>
    </location>
</feature>
<feature type="transmembrane region" description="Helical" evidence="2">
    <location>
        <begin position="33"/>
        <end position="52"/>
    </location>
</feature>
<dbReference type="EMBL" id="SLWV01000012">
    <property type="protein sequence ID" value="TCO74620.1"/>
    <property type="molecule type" value="Genomic_DNA"/>
</dbReference>
<sequence length="293" mass="32027">MKRERLKALSFLVIAAVLWSVGGILIKLVEWNPIAIAGTRSGISAVVMYFYIRYNKKNGNSKKLFKLNKLKLIGACIYATTVILFVIGNKLTTAANVILLQYTAPIWVVILSGWILKEKVKLVDGACIFFVMMGMIMFFIGDLGTGKMLGNFISVLSGVALAGVVIMLKLQKEGTAVEMIFLGNCITLIVSIPFVLKSVPSMQSIVGLVLLGVFQLGISYILFAEAVPKVSAIEAIIIPVIEPLLNPVWVFICAGERPGQLALMGGIIVVLSIIFRSILESRTNRKMVMEQSR</sequence>
<dbReference type="SUPFAM" id="SSF103481">
    <property type="entry name" value="Multidrug resistance efflux transporter EmrE"/>
    <property type="match status" value="2"/>
</dbReference>
<dbReference type="InterPro" id="IPR037185">
    <property type="entry name" value="EmrE-like"/>
</dbReference>
<dbReference type="Pfam" id="PF00892">
    <property type="entry name" value="EamA"/>
    <property type="match status" value="2"/>
</dbReference>
<dbReference type="PANTHER" id="PTHR22911">
    <property type="entry name" value="ACYL-MALONYL CONDENSING ENZYME-RELATED"/>
    <property type="match status" value="1"/>
</dbReference>
<keyword evidence="5" id="KW-1185">Reference proteome</keyword>
<evidence type="ECO:0000313" key="5">
    <source>
        <dbReference type="Proteomes" id="UP000294919"/>
    </source>
</evidence>
<feature type="domain" description="EamA" evidence="3">
    <location>
        <begin position="7"/>
        <end position="139"/>
    </location>
</feature>
<feature type="transmembrane region" description="Helical" evidence="2">
    <location>
        <begin position="152"/>
        <end position="170"/>
    </location>
</feature>
<dbReference type="Proteomes" id="UP000294919">
    <property type="component" value="Unassembled WGS sequence"/>
</dbReference>
<proteinExistence type="inferred from homology"/>
<comment type="similarity">
    <text evidence="1">Belongs to the EamA transporter family.</text>
</comment>
<keyword evidence="2" id="KW-1133">Transmembrane helix</keyword>
<feature type="domain" description="EamA" evidence="3">
    <location>
        <begin position="149"/>
        <end position="275"/>
    </location>
</feature>
<dbReference type="RefSeq" id="WP_132245377.1">
    <property type="nucleotide sequence ID" value="NZ_SLWV01000012.1"/>
</dbReference>
<organism evidence="4 5">
    <name type="scientific">Marinisporobacter balticus</name>
    <dbReference type="NCBI Taxonomy" id="2018667"/>
    <lineage>
        <taxon>Bacteria</taxon>
        <taxon>Bacillati</taxon>
        <taxon>Bacillota</taxon>
        <taxon>Clostridia</taxon>
        <taxon>Peptostreptococcales</taxon>
        <taxon>Thermotaleaceae</taxon>
        <taxon>Marinisporobacter</taxon>
    </lineage>
</organism>
<dbReference type="PANTHER" id="PTHR22911:SF79">
    <property type="entry name" value="MOBA-LIKE NTP TRANSFERASE DOMAIN-CONTAINING PROTEIN"/>
    <property type="match status" value="1"/>
</dbReference>
<evidence type="ECO:0000256" key="2">
    <source>
        <dbReference type="SAM" id="Phobius"/>
    </source>
</evidence>
<feature type="transmembrane region" description="Helical" evidence="2">
    <location>
        <begin position="235"/>
        <end position="252"/>
    </location>
</feature>
<dbReference type="AlphaFoldDB" id="A0A4V6NPD1"/>
<feature type="transmembrane region" description="Helical" evidence="2">
    <location>
        <begin position="94"/>
        <end position="115"/>
    </location>
</feature>
<dbReference type="OrthoDB" id="9814731at2"/>
<feature type="transmembrane region" description="Helical" evidence="2">
    <location>
        <begin position="72"/>
        <end position="88"/>
    </location>
</feature>
<keyword evidence="2" id="KW-0812">Transmembrane</keyword>